<dbReference type="InterPro" id="IPR009446">
    <property type="entry name" value="Mgm101"/>
</dbReference>
<dbReference type="AlphaFoldDB" id="A0A9P6LNW0"/>
<evidence type="ECO:0000256" key="6">
    <source>
        <dbReference type="ARBA" id="ARBA00023125"/>
    </source>
</evidence>
<dbReference type="GO" id="GO:0036297">
    <property type="term" value="P:interstrand cross-link repair"/>
    <property type="evidence" value="ECO:0007669"/>
    <property type="project" value="TreeGrafter"/>
</dbReference>
<evidence type="ECO:0000256" key="2">
    <source>
        <dbReference type="ARBA" id="ARBA00007053"/>
    </source>
</evidence>
<feature type="compositionally biased region" description="Low complexity" evidence="10">
    <location>
        <begin position="50"/>
        <end position="77"/>
    </location>
</feature>
<keyword evidence="9" id="KW-1135">Mitochondrion nucleoid</keyword>
<keyword evidence="4" id="KW-0227">DNA damage</keyword>
<gene>
    <name evidence="11" type="ORF">BGZ65_012929</name>
</gene>
<evidence type="ECO:0000256" key="7">
    <source>
        <dbReference type="ARBA" id="ARBA00023128"/>
    </source>
</evidence>
<comment type="subcellular location">
    <subcellularLocation>
        <location evidence="1">Mitochondrion matrix</location>
        <location evidence="1">Mitochondrion nucleoid</location>
    </subcellularLocation>
</comment>
<dbReference type="Pfam" id="PF06420">
    <property type="entry name" value="Mgm101p"/>
    <property type="match status" value="1"/>
</dbReference>
<keyword evidence="5" id="KW-0809">Transit peptide</keyword>
<reference evidence="11" key="1">
    <citation type="journal article" date="2020" name="Fungal Divers.">
        <title>Resolving the Mortierellaceae phylogeny through synthesis of multi-gene phylogenetics and phylogenomics.</title>
        <authorList>
            <person name="Vandepol N."/>
            <person name="Liber J."/>
            <person name="Desiro A."/>
            <person name="Na H."/>
            <person name="Kennedy M."/>
            <person name="Barry K."/>
            <person name="Grigoriev I.V."/>
            <person name="Miller A.N."/>
            <person name="O'Donnell K."/>
            <person name="Stajich J.E."/>
            <person name="Bonito G."/>
        </authorList>
    </citation>
    <scope>NUCLEOTIDE SEQUENCE</scope>
    <source>
        <strain evidence="11">MES-2147</strain>
    </source>
</reference>
<sequence>MLPTIVARRTLLISQSFPGLRSMATKTYVTKGNDVASSVKAASTYVSKAPRASSASPAYSKSDFSTTPSTSHPASTTGNSEDADSTSSKNVGGASGQDTGSDAFAANASGLKDAAIGERDMDESQDWTRSFSGMATEAFEPEVAEVLMKSLDPDDIEIKPDGLLYLPEIKYRRILNRAFGPG</sequence>
<feature type="non-terminal residue" evidence="11">
    <location>
        <position position="1"/>
    </location>
</feature>
<evidence type="ECO:0000313" key="11">
    <source>
        <dbReference type="EMBL" id="KAF9917314.1"/>
    </source>
</evidence>
<evidence type="ECO:0000256" key="3">
    <source>
        <dbReference type="ARBA" id="ARBA00013628"/>
    </source>
</evidence>
<evidence type="ECO:0000256" key="1">
    <source>
        <dbReference type="ARBA" id="ARBA00004436"/>
    </source>
</evidence>
<dbReference type="PANTHER" id="PTHR31404:SF0">
    <property type="entry name" value="MITOCHONDRIAL GENOME MAINTENANCE PROTEIN MGM101"/>
    <property type="match status" value="1"/>
</dbReference>
<dbReference type="OrthoDB" id="17164at2759"/>
<evidence type="ECO:0000256" key="10">
    <source>
        <dbReference type="SAM" id="MobiDB-lite"/>
    </source>
</evidence>
<evidence type="ECO:0000256" key="5">
    <source>
        <dbReference type="ARBA" id="ARBA00022946"/>
    </source>
</evidence>
<dbReference type="GO" id="GO:0003697">
    <property type="term" value="F:single-stranded DNA binding"/>
    <property type="evidence" value="ECO:0007669"/>
    <property type="project" value="InterPro"/>
</dbReference>
<protein>
    <recommendedName>
        <fullName evidence="3">Mitochondrial genome maintenance protein MGM101</fullName>
    </recommendedName>
</protein>
<organism evidence="11 12">
    <name type="scientific">Modicella reniformis</name>
    <dbReference type="NCBI Taxonomy" id="1440133"/>
    <lineage>
        <taxon>Eukaryota</taxon>
        <taxon>Fungi</taxon>
        <taxon>Fungi incertae sedis</taxon>
        <taxon>Mucoromycota</taxon>
        <taxon>Mortierellomycotina</taxon>
        <taxon>Mortierellomycetes</taxon>
        <taxon>Mortierellales</taxon>
        <taxon>Mortierellaceae</taxon>
        <taxon>Modicella</taxon>
    </lineage>
</organism>
<keyword evidence="6" id="KW-0238">DNA-binding</keyword>
<keyword evidence="8" id="KW-0234">DNA repair</keyword>
<proteinExistence type="inferred from homology"/>
<evidence type="ECO:0000256" key="8">
    <source>
        <dbReference type="ARBA" id="ARBA00023204"/>
    </source>
</evidence>
<evidence type="ECO:0000313" key="12">
    <source>
        <dbReference type="Proteomes" id="UP000749646"/>
    </source>
</evidence>
<feature type="region of interest" description="Disordered" evidence="10">
    <location>
        <begin position="50"/>
        <end position="106"/>
    </location>
</feature>
<accession>A0A9P6LNW0</accession>
<dbReference type="PANTHER" id="PTHR31404">
    <property type="entry name" value="MITOCHONDRIAL GENOME MAINTENANCE PROTEIN MGM101"/>
    <property type="match status" value="1"/>
</dbReference>
<comment type="caution">
    <text evidence="11">The sequence shown here is derived from an EMBL/GenBank/DDBJ whole genome shotgun (WGS) entry which is preliminary data.</text>
</comment>
<dbReference type="GO" id="GO:0000262">
    <property type="term" value="C:mitochondrial chromosome"/>
    <property type="evidence" value="ECO:0007669"/>
    <property type="project" value="InterPro"/>
</dbReference>
<name>A0A9P6LNW0_9FUNG</name>
<feature type="compositionally biased region" description="Polar residues" evidence="10">
    <location>
        <begin position="85"/>
        <end position="100"/>
    </location>
</feature>
<evidence type="ECO:0000256" key="9">
    <source>
        <dbReference type="ARBA" id="ARBA00023271"/>
    </source>
</evidence>
<keyword evidence="12" id="KW-1185">Reference proteome</keyword>
<dbReference type="GO" id="GO:0000725">
    <property type="term" value="P:recombinational repair"/>
    <property type="evidence" value="ECO:0007669"/>
    <property type="project" value="TreeGrafter"/>
</dbReference>
<keyword evidence="7" id="KW-0496">Mitochondrion</keyword>
<dbReference type="Proteomes" id="UP000749646">
    <property type="component" value="Unassembled WGS sequence"/>
</dbReference>
<evidence type="ECO:0000256" key="4">
    <source>
        <dbReference type="ARBA" id="ARBA00022763"/>
    </source>
</evidence>
<dbReference type="EMBL" id="JAAAHW010011807">
    <property type="protein sequence ID" value="KAF9917314.1"/>
    <property type="molecule type" value="Genomic_DNA"/>
</dbReference>
<comment type="similarity">
    <text evidence="2">Belongs to the MGM101 family.</text>
</comment>